<gene>
    <name evidence="2" type="ORF">FAEPRAA2165_01808</name>
</gene>
<dbReference type="AlphaFoldDB" id="C7H681"/>
<keyword evidence="3" id="KW-1185">Reference proteome</keyword>
<sequence>MEKTQEVFFMVKHIILWQLKDELSTAEKAEIKANIKTGLEGLAGQIPGLVEVHVNINGLPSSNADLMLDTTFTDAAALKGYSTHPAHVAVADGKVRPYTKTRVCLDFEV</sequence>
<dbReference type="Pfam" id="PF07876">
    <property type="entry name" value="Dabb"/>
    <property type="match status" value="1"/>
</dbReference>
<dbReference type="SMART" id="SM00886">
    <property type="entry name" value="Dabb"/>
    <property type="match status" value="1"/>
</dbReference>
<comment type="caution">
    <text evidence="2">The sequence shown here is derived from an EMBL/GenBank/DDBJ whole genome shotgun (WGS) entry which is preliminary data.</text>
</comment>
<evidence type="ECO:0000259" key="1">
    <source>
        <dbReference type="PROSITE" id="PS51502"/>
    </source>
</evidence>
<dbReference type="eggNOG" id="COG4627">
    <property type="taxonomic scope" value="Bacteria"/>
</dbReference>
<dbReference type="SUPFAM" id="SSF54909">
    <property type="entry name" value="Dimeric alpha+beta barrel"/>
    <property type="match status" value="1"/>
</dbReference>
<dbReference type="InterPro" id="IPR011008">
    <property type="entry name" value="Dimeric_a/b-barrel"/>
</dbReference>
<dbReference type="PANTHER" id="PTHR37832:SF1">
    <property type="entry name" value="STRESS-RESPONSE A_B BARREL DOMAIN-CONTAINING PROTEIN"/>
    <property type="match status" value="1"/>
</dbReference>
<evidence type="ECO:0000313" key="2">
    <source>
        <dbReference type="EMBL" id="EEU96576.1"/>
    </source>
</evidence>
<dbReference type="HOGENOM" id="CLU_080664_3_0_9"/>
<dbReference type="PROSITE" id="PS51502">
    <property type="entry name" value="S_R_A_B_BARREL"/>
    <property type="match status" value="1"/>
</dbReference>
<dbReference type="Proteomes" id="UP000004619">
    <property type="component" value="Unassembled WGS sequence"/>
</dbReference>
<dbReference type="PANTHER" id="PTHR37832">
    <property type="entry name" value="BLL2683 PROTEIN"/>
    <property type="match status" value="1"/>
</dbReference>
<dbReference type="InterPro" id="IPR013097">
    <property type="entry name" value="Dabb"/>
</dbReference>
<organism evidence="2 3">
    <name type="scientific">Faecalibacterium duncaniae (strain DSM 17677 / JCM 31915 / A2-165)</name>
    <name type="common">Faecalibacterium prausnitzii</name>
    <dbReference type="NCBI Taxonomy" id="411483"/>
    <lineage>
        <taxon>Bacteria</taxon>
        <taxon>Bacillati</taxon>
        <taxon>Bacillota</taxon>
        <taxon>Clostridia</taxon>
        <taxon>Eubacteriales</taxon>
        <taxon>Oscillospiraceae</taxon>
        <taxon>Faecalibacterium</taxon>
    </lineage>
</organism>
<evidence type="ECO:0000313" key="3">
    <source>
        <dbReference type="Proteomes" id="UP000004619"/>
    </source>
</evidence>
<accession>C7H681</accession>
<dbReference type="EMBL" id="ACOP02000048">
    <property type="protein sequence ID" value="EEU96576.1"/>
    <property type="molecule type" value="Genomic_DNA"/>
</dbReference>
<feature type="domain" description="Stress-response A/B barrel" evidence="1">
    <location>
        <begin position="11"/>
        <end position="107"/>
    </location>
</feature>
<protein>
    <submittedName>
        <fullName evidence="2">Stress responsive A/B barrel domain protein</fullName>
    </submittedName>
</protein>
<reference evidence="2" key="1">
    <citation type="submission" date="2009-08" db="EMBL/GenBank/DDBJ databases">
        <authorList>
            <person name="Weinstock G."/>
            <person name="Sodergren E."/>
            <person name="Clifton S."/>
            <person name="Fulton L."/>
            <person name="Fulton B."/>
            <person name="Courtney L."/>
            <person name="Fronick C."/>
            <person name="Harrison M."/>
            <person name="Strong C."/>
            <person name="Farmer C."/>
            <person name="Delahaunty K."/>
            <person name="Markovic C."/>
            <person name="Hall O."/>
            <person name="Minx P."/>
            <person name="Tomlinson C."/>
            <person name="Mitreva M."/>
            <person name="Nelson J."/>
            <person name="Hou S."/>
            <person name="Wollam A."/>
            <person name="Pepin K.H."/>
            <person name="Johnson M."/>
            <person name="Bhonagiri V."/>
            <person name="Nash W.E."/>
            <person name="Warren W."/>
            <person name="Chinwalla A."/>
            <person name="Mardis E.R."/>
            <person name="Wilson R.K."/>
        </authorList>
    </citation>
    <scope>NUCLEOTIDE SEQUENCE [LARGE SCALE GENOMIC DNA]</scope>
    <source>
        <strain evidence="2">A2-165</strain>
    </source>
</reference>
<dbReference type="Gene3D" id="3.30.70.100">
    <property type="match status" value="1"/>
</dbReference>
<proteinExistence type="predicted"/>
<name>C7H681_FAED2</name>
<dbReference type="PATRIC" id="fig|411483.3.peg.1215"/>